<dbReference type="Proteomes" id="UP000789508">
    <property type="component" value="Unassembled WGS sequence"/>
</dbReference>
<comment type="caution">
    <text evidence="1">The sequence shown here is derived from an EMBL/GenBank/DDBJ whole genome shotgun (WGS) entry which is preliminary data.</text>
</comment>
<dbReference type="EMBL" id="CAJVPS010000147">
    <property type="protein sequence ID" value="CAG8457775.1"/>
    <property type="molecule type" value="Genomic_DNA"/>
</dbReference>
<name>A0A9N8YWW3_9GLOM</name>
<dbReference type="AlphaFoldDB" id="A0A9N8YWW3"/>
<protein>
    <submittedName>
        <fullName evidence="1">10750_t:CDS:1</fullName>
    </submittedName>
</protein>
<gene>
    <name evidence="1" type="ORF">ALEPTO_LOCUS1372</name>
</gene>
<evidence type="ECO:0000313" key="2">
    <source>
        <dbReference type="Proteomes" id="UP000789508"/>
    </source>
</evidence>
<dbReference type="OrthoDB" id="2371423at2759"/>
<keyword evidence="2" id="KW-1185">Reference proteome</keyword>
<organism evidence="1 2">
    <name type="scientific">Ambispora leptoticha</name>
    <dbReference type="NCBI Taxonomy" id="144679"/>
    <lineage>
        <taxon>Eukaryota</taxon>
        <taxon>Fungi</taxon>
        <taxon>Fungi incertae sedis</taxon>
        <taxon>Mucoromycota</taxon>
        <taxon>Glomeromycotina</taxon>
        <taxon>Glomeromycetes</taxon>
        <taxon>Archaeosporales</taxon>
        <taxon>Ambisporaceae</taxon>
        <taxon>Ambispora</taxon>
    </lineage>
</organism>
<proteinExistence type="predicted"/>
<reference evidence="1" key="1">
    <citation type="submission" date="2021-06" db="EMBL/GenBank/DDBJ databases">
        <authorList>
            <person name="Kallberg Y."/>
            <person name="Tangrot J."/>
            <person name="Rosling A."/>
        </authorList>
    </citation>
    <scope>NUCLEOTIDE SEQUENCE</scope>
    <source>
        <strain evidence="1">FL130A</strain>
    </source>
</reference>
<evidence type="ECO:0000313" key="1">
    <source>
        <dbReference type="EMBL" id="CAG8457775.1"/>
    </source>
</evidence>
<accession>A0A9N8YWW3</accession>
<sequence>MNSKGLIYLNSFPTNEQYDAKTCSCRQLVLQEDWQDHQIVCSERRFICPAYLAFLNRQRELQEYYERSLIVVDSNCPISLKELAKLRVLENVNGKLDSILSKETELPFSIIHTLSYECPTFDNLNSLSEHVTCSCPYWKVNCLPRFLIRSEDLFCRDWHWQIHDFINAPGVDSGLSRWNFLEVHSKAVSLDPISHKLKPIPFLYPSYCSFCDHYFPENTTKHLCARCKNPLKNPRKPGTYQQLENNCTLCINKNQIVPPSDSFDSIVLCQACKNPLMQPYVSDGSRQVGNNCINCDLGSVIVFLPGLGSYFPPSSRQNSLYRDCLSNWQEIKSKLMNKEECS</sequence>